<dbReference type="AlphaFoldDB" id="A0A2S6HZ16"/>
<gene>
    <name evidence="1" type="ORF">BXY41_101469</name>
</gene>
<evidence type="ECO:0000313" key="2">
    <source>
        <dbReference type="Proteomes" id="UP000237749"/>
    </source>
</evidence>
<sequence length="29" mass="3266">MSKSDIAKVMLLGVTEYRVEPPGFYVFTS</sequence>
<reference evidence="1 2" key="1">
    <citation type="submission" date="2018-02" db="EMBL/GenBank/DDBJ databases">
        <title>Genomic Encyclopedia of Archaeal and Bacterial Type Strains, Phase II (KMG-II): from individual species to whole genera.</title>
        <authorList>
            <person name="Goeker M."/>
        </authorList>
    </citation>
    <scope>NUCLEOTIDE SEQUENCE [LARGE SCALE GENOMIC DNA]</scope>
    <source>
        <strain evidence="1 2">DSM 3808</strain>
    </source>
</reference>
<protein>
    <submittedName>
        <fullName evidence="1">Uncharacterized protein</fullName>
    </submittedName>
</protein>
<dbReference type="Proteomes" id="UP000237749">
    <property type="component" value="Unassembled WGS sequence"/>
</dbReference>
<evidence type="ECO:0000313" key="1">
    <source>
        <dbReference type="EMBL" id="PPK83405.1"/>
    </source>
</evidence>
<keyword evidence="2" id="KW-1185">Reference proteome</keyword>
<proteinExistence type="predicted"/>
<name>A0A2S6HZ16_9FIRM</name>
<organism evidence="1 2">
    <name type="scientific">Lacrimispora xylanisolvens</name>
    <dbReference type="NCBI Taxonomy" id="384636"/>
    <lineage>
        <taxon>Bacteria</taxon>
        <taxon>Bacillati</taxon>
        <taxon>Bacillota</taxon>
        <taxon>Clostridia</taxon>
        <taxon>Lachnospirales</taxon>
        <taxon>Lachnospiraceae</taxon>
        <taxon>Lacrimispora</taxon>
    </lineage>
</organism>
<comment type="caution">
    <text evidence="1">The sequence shown here is derived from an EMBL/GenBank/DDBJ whole genome shotgun (WGS) entry which is preliminary data.</text>
</comment>
<dbReference type="EMBL" id="PTJA01000001">
    <property type="protein sequence ID" value="PPK83405.1"/>
    <property type="molecule type" value="Genomic_DNA"/>
</dbReference>
<accession>A0A2S6HZ16</accession>